<accession>A0A1I1UFU0</accession>
<evidence type="ECO:0000313" key="1">
    <source>
        <dbReference type="EMBL" id="SFD69716.1"/>
    </source>
</evidence>
<evidence type="ECO:0000313" key="2">
    <source>
        <dbReference type="Proteomes" id="UP000198977"/>
    </source>
</evidence>
<dbReference type="Proteomes" id="UP000198977">
    <property type="component" value="Unassembled WGS sequence"/>
</dbReference>
<reference evidence="1 2" key="1">
    <citation type="submission" date="2016-10" db="EMBL/GenBank/DDBJ databases">
        <authorList>
            <person name="de Groot N.N."/>
        </authorList>
    </citation>
    <scope>NUCLEOTIDE SEQUENCE [LARGE SCALE GENOMIC DNA]</scope>
    <source>
        <strain evidence="1 2">DSM 11443</strain>
    </source>
</reference>
<gene>
    <name evidence="1" type="ORF">SAMN04488523_102108</name>
</gene>
<sequence length="87" mass="10063">MLNMFCEAYSQKAMQVDGASRRRFRIRGRKRRVKEGGIERVPIDIQAALWASYEGAARYAEVTAFPHAKKGAAEARRRWEEYAADRK</sequence>
<keyword evidence="2" id="KW-1185">Reference proteome</keyword>
<name>A0A1I1UFU0_9RHOB</name>
<protein>
    <submittedName>
        <fullName evidence="1">Uncharacterized protein</fullName>
    </submittedName>
</protein>
<dbReference type="AlphaFoldDB" id="A0A1I1UFU0"/>
<organism evidence="1 2">
    <name type="scientific">Sulfitobacter brevis</name>
    <dbReference type="NCBI Taxonomy" id="74348"/>
    <lineage>
        <taxon>Bacteria</taxon>
        <taxon>Pseudomonadati</taxon>
        <taxon>Pseudomonadota</taxon>
        <taxon>Alphaproteobacteria</taxon>
        <taxon>Rhodobacterales</taxon>
        <taxon>Roseobacteraceae</taxon>
        <taxon>Sulfitobacter</taxon>
    </lineage>
</organism>
<dbReference type="EMBL" id="FOMW01000002">
    <property type="protein sequence ID" value="SFD69716.1"/>
    <property type="molecule type" value="Genomic_DNA"/>
</dbReference>
<proteinExistence type="predicted"/>